<dbReference type="InterPro" id="IPR011162">
    <property type="entry name" value="MHC_I/II-like_Ag-recog"/>
</dbReference>
<dbReference type="FunFam" id="3.30.500.10:FF:000001">
    <property type="entry name" value="H-2 class I histocompatibility antigen, alpha chain"/>
    <property type="match status" value="1"/>
</dbReference>
<dbReference type="InParanoid" id="A0A669EYD6"/>
<dbReference type="GeneTree" id="ENSGT01120000271828"/>
<dbReference type="Pfam" id="PF00129">
    <property type="entry name" value="MHC_I"/>
    <property type="match status" value="1"/>
</dbReference>
<dbReference type="GO" id="GO:0005615">
    <property type="term" value="C:extracellular space"/>
    <property type="evidence" value="ECO:0007669"/>
    <property type="project" value="TreeGrafter"/>
</dbReference>
<sequence length="252" mass="29569">MFCSRRILIGSEDGRCSRLLHSPYLSHNCQTQNTVSSLQPRMKTLIFLVVVGTYSTAAERHTITYIETAATGWNESPELTEVIFVNRQEFVHYKSSLKKMVPKTEWIEKTVDPEYWERERQRNIHSEQAIKAHVVWLMERLNQTSGVHILQWMYGCEWNEDTEEVTGFEILGYDGRDYVAFDLKTETYIASAPQAVITKHNWDRDKTRISYKKYFLTQECVDKLKNFVNSGRKSLMKTGKITRFRAMDTIFI</sequence>
<dbReference type="PANTHER" id="PTHR16675">
    <property type="entry name" value="MHC CLASS I-RELATED"/>
    <property type="match status" value="1"/>
</dbReference>
<proteinExistence type="inferred from homology"/>
<evidence type="ECO:0000313" key="5">
    <source>
        <dbReference type="Proteomes" id="UP000005207"/>
    </source>
</evidence>
<dbReference type="PANTHER" id="PTHR16675:SF237">
    <property type="entry name" value="MHC CLASS I ANTIGEN TRANSCRIPT VARIANT 1-RELATED"/>
    <property type="match status" value="1"/>
</dbReference>
<comment type="similarity">
    <text evidence="2">Belongs to the MHC class I family.</text>
</comment>
<dbReference type="Proteomes" id="UP000005207">
    <property type="component" value="Linkage group LG22"/>
</dbReference>
<keyword evidence="5" id="KW-1185">Reference proteome</keyword>
<evidence type="ECO:0000259" key="3">
    <source>
        <dbReference type="Pfam" id="PF00129"/>
    </source>
</evidence>
<reference evidence="5" key="1">
    <citation type="submission" date="2012-01" db="EMBL/GenBank/DDBJ databases">
        <title>The Genome Sequence of Oreochromis niloticus (Nile Tilapia).</title>
        <authorList>
            <consortium name="Broad Institute Genome Assembly Team"/>
            <consortium name="Broad Institute Sequencing Platform"/>
            <person name="Di Palma F."/>
            <person name="Johnson J."/>
            <person name="Lander E.S."/>
            <person name="Lindblad-Toh K."/>
        </authorList>
    </citation>
    <scope>NUCLEOTIDE SEQUENCE [LARGE SCALE GENOMIC DNA]</scope>
</reference>
<reference evidence="4" key="2">
    <citation type="submission" date="2025-08" db="UniProtKB">
        <authorList>
            <consortium name="Ensembl"/>
        </authorList>
    </citation>
    <scope>IDENTIFICATION</scope>
</reference>
<feature type="domain" description="MHC class I-like antigen recognition-like" evidence="3">
    <location>
        <begin position="60"/>
        <end position="235"/>
    </location>
</feature>
<organism evidence="4 5">
    <name type="scientific">Oreochromis niloticus</name>
    <name type="common">Nile tilapia</name>
    <name type="synonym">Tilapia nilotica</name>
    <dbReference type="NCBI Taxonomy" id="8128"/>
    <lineage>
        <taxon>Eukaryota</taxon>
        <taxon>Metazoa</taxon>
        <taxon>Chordata</taxon>
        <taxon>Craniata</taxon>
        <taxon>Vertebrata</taxon>
        <taxon>Euteleostomi</taxon>
        <taxon>Actinopterygii</taxon>
        <taxon>Neopterygii</taxon>
        <taxon>Teleostei</taxon>
        <taxon>Neoteleostei</taxon>
        <taxon>Acanthomorphata</taxon>
        <taxon>Ovalentaria</taxon>
        <taxon>Cichlomorphae</taxon>
        <taxon>Cichliformes</taxon>
        <taxon>Cichlidae</taxon>
        <taxon>African cichlids</taxon>
        <taxon>Pseudocrenilabrinae</taxon>
        <taxon>Oreochromini</taxon>
        <taxon>Oreochromis</taxon>
    </lineage>
</organism>
<evidence type="ECO:0000256" key="1">
    <source>
        <dbReference type="ARBA" id="ARBA00023180"/>
    </source>
</evidence>
<dbReference type="PRINTS" id="PR01638">
    <property type="entry name" value="MHCCLASSI"/>
</dbReference>
<dbReference type="InterPro" id="IPR037055">
    <property type="entry name" value="MHC_I-like_Ag-recog_sf"/>
</dbReference>
<protein>
    <recommendedName>
        <fullName evidence="3">MHC class I-like antigen recognition-like domain-containing protein</fullName>
    </recommendedName>
</protein>
<dbReference type="InterPro" id="IPR001039">
    <property type="entry name" value="MHC_I_a_a1/a2"/>
</dbReference>
<dbReference type="InterPro" id="IPR050208">
    <property type="entry name" value="MHC_class-I_related"/>
</dbReference>
<name>A0A669EYD6_ORENI</name>
<dbReference type="Ensembl" id="ENSONIT00000036060.1">
    <property type="protein sequence ID" value="ENSONIP00000078125.1"/>
    <property type="gene ID" value="ENSONIG00000015360.2"/>
</dbReference>
<accession>A0A669EYD6</accession>
<dbReference type="GO" id="GO:0006955">
    <property type="term" value="P:immune response"/>
    <property type="evidence" value="ECO:0007669"/>
    <property type="project" value="TreeGrafter"/>
</dbReference>
<dbReference type="Gene3D" id="3.30.500.10">
    <property type="entry name" value="MHC class I-like antigen recognition-like"/>
    <property type="match status" value="1"/>
</dbReference>
<evidence type="ECO:0000313" key="4">
    <source>
        <dbReference type="Ensembl" id="ENSONIP00000078125.1"/>
    </source>
</evidence>
<keyword evidence="1" id="KW-0325">Glycoprotein</keyword>
<dbReference type="AlphaFoldDB" id="A0A669EYD6"/>
<dbReference type="GO" id="GO:0009897">
    <property type="term" value="C:external side of plasma membrane"/>
    <property type="evidence" value="ECO:0007669"/>
    <property type="project" value="TreeGrafter"/>
</dbReference>
<reference evidence="4" key="3">
    <citation type="submission" date="2025-09" db="UniProtKB">
        <authorList>
            <consortium name="Ensembl"/>
        </authorList>
    </citation>
    <scope>IDENTIFICATION</scope>
</reference>
<evidence type="ECO:0000256" key="2">
    <source>
        <dbReference type="RuleBase" id="RU004439"/>
    </source>
</evidence>
<dbReference type="InterPro" id="IPR011161">
    <property type="entry name" value="MHC_I-like_Ag-recog"/>
</dbReference>
<dbReference type="SUPFAM" id="SSF54452">
    <property type="entry name" value="MHC antigen-recognition domain"/>
    <property type="match status" value="1"/>
</dbReference>